<accession>A0A316A5Q6</accession>
<comment type="caution">
    <text evidence="8">The sequence shown here is derived from an EMBL/GenBank/DDBJ whole genome shotgun (WGS) entry which is preliminary data.</text>
</comment>
<dbReference type="AlphaFoldDB" id="A0A316A5Q6"/>
<dbReference type="Pfam" id="PF07690">
    <property type="entry name" value="MFS_1"/>
    <property type="match status" value="1"/>
</dbReference>
<evidence type="ECO:0000256" key="2">
    <source>
        <dbReference type="ARBA" id="ARBA00022692"/>
    </source>
</evidence>
<keyword evidence="3 6" id="KW-1133">Transmembrane helix</keyword>
<feature type="transmembrane region" description="Helical" evidence="6">
    <location>
        <begin position="393"/>
        <end position="415"/>
    </location>
</feature>
<dbReference type="PANTHER" id="PTHR23508:SF10">
    <property type="entry name" value="CARBOXYLIC ACID TRANSPORTER PROTEIN HOMOLOG"/>
    <property type="match status" value="1"/>
</dbReference>
<feature type="transmembrane region" description="Helical" evidence="6">
    <location>
        <begin position="328"/>
        <end position="350"/>
    </location>
</feature>
<dbReference type="Proteomes" id="UP000245469">
    <property type="component" value="Unassembled WGS sequence"/>
</dbReference>
<dbReference type="GO" id="GO:0046943">
    <property type="term" value="F:carboxylic acid transmembrane transporter activity"/>
    <property type="evidence" value="ECO:0007669"/>
    <property type="project" value="TreeGrafter"/>
</dbReference>
<name>A0A316A5Q6_9ACTN</name>
<evidence type="ECO:0000256" key="5">
    <source>
        <dbReference type="SAM" id="MobiDB-lite"/>
    </source>
</evidence>
<feature type="transmembrane region" description="Helical" evidence="6">
    <location>
        <begin position="87"/>
        <end position="110"/>
    </location>
</feature>
<organism evidence="8 9">
    <name type="scientific">Quadrisphaera granulorum</name>
    <dbReference type="NCBI Taxonomy" id="317664"/>
    <lineage>
        <taxon>Bacteria</taxon>
        <taxon>Bacillati</taxon>
        <taxon>Actinomycetota</taxon>
        <taxon>Actinomycetes</taxon>
        <taxon>Kineosporiales</taxon>
        <taxon>Kineosporiaceae</taxon>
        <taxon>Quadrisphaera</taxon>
    </lineage>
</organism>
<evidence type="ECO:0000313" key="8">
    <source>
        <dbReference type="EMBL" id="PWJ52903.1"/>
    </source>
</evidence>
<evidence type="ECO:0000256" key="6">
    <source>
        <dbReference type="SAM" id="Phobius"/>
    </source>
</evidence>
<feature type="compositionally biased region" description="Polar residues" evidence="5">
    <location>
        <begin position="423"/>
        <end position="433"/>
    </location>
</feature>
<dbReference type="GO" id="GO:0005886">
    <property type="term" value="C:plasma membrane"/>
    <property type="evidence" value="ECO:0007669"/>
    <property type="project" value="UniProtKB-SubCell"/>
</dbReference>
<dbReference type="PROSITE" id="PS50850">
    <property type="entry name" value="MFS"/>
    <property type="match status" value="1"/>
</dbReference>
<keyword evidence="2 6" id="KW-0812">Transmembrane</keyword>
<dbReference type="InterPro" id="IPR036259">
    <property type="entry name" value="MFS_trans_sf"/>
</dbReference>
<feature type="transmembrane region" description="Helical" evidence="6">
    <location>
        <begin position="237"/>
        <end position="260"/>
    </location>
</feature>
<evidence type="ECO:0000313" key="9">
    <source>
        <dbReference type="Proteomes" id="UP000245469"/>
    </source>
</evidence>
<keyword evidence="9" id="KW-1185">Reference proteome</keyword>
<feature type="transmembrane region" description="Helical" evidence="6">
    <location>
        <begin position="176"/>
        <end position="194"/>
    </location>
</feature>
<feature type="transmembrane region" description="Helical" evidence="6">
    <location>
        <begin position="61"/>
        <end position="80"/>
    </location>
</feature>
<evidence type="ECO:0000256" key="4">
    <source>
        <dbReference type="ARBA" id="ARBA00023136"/>
    </source>
</evidence>
<reference evidence="8 9" key="1">
    <citation type="submission" date="2018-03" db="EMBL/GenBank/DDBJ databases">
        <title>Genomic Encyclopedia of Archaeal and Bacterial Type Strains, Phase II (KMG-II): from individual species to whole genera.</title>
        <authorList>
            <person name="Goeker M."/>
        </authorList>
    </citation>
    <scope>NUCLEOTIDE SEQUENCE [LARGE SCALE GENOMIC DNA]</scope>
    <source>
        <strain evidence="8 9">DSM 44889</strain>
    </source>
</reference>
<evidence type="ECO:0000256" key="3">
    <source>
        <dbReference type="ARBA" id="ARBA00022989"/>
    </source>
</evidence>
<feature type="transmembrane region" description="Helical" evidence="6">
    <location>
        <begin position="362"/>
        <end position="387"/>
    </location>
</feature>
<feature type="transmembrane region" description="Helical" evidence="6">
    <location>
        <begin position="20"/>
        <end position="41"/>
    </location>
</feature>
<gene>
    <name evidence="8" type="ORF">BXY45_11639</name>
</gene>
<dbReference type="SUPFAM" id="SSF103473">
    <property type="entry name" value="MFS general substrate transporter"/>
    <property type="match status" value="1"/>
</dbReference>
<dbReference type="Gene3D" id="1.20.1250.20">
    <property type="entry name" value="MFS general substrate transporter like domains"/>
    <property type="match status" value="2"/>
</dbReference>
<feature type="transmembrane region" description="Helical" evidence="6">
    <location>
        <begin position="116"/>
        <end position="136"/>
    </location>
</feature>
<feature type="region of interest" description="Disordered" evidence="5">
    <location>
        <begin position="423"/>
        <end position="443"/>
    </location>
</feature>
<feature type="transmembrane region" description="Helical" evidence="6">
    <location>
        <begin position="148"/>
        <end position="170"/>
    </location>
</feature>
<dbReference type="InterPro" id="IPR011701">
    <property type="entry name" value="MFS"/>
</dbReference>
<feature type="transmembrane region" description="Helical" evidence="6">
    <location>
        <begin position="266"/>
        <end position="292"/>
    </location>
</feature>
<keyword evidence="4 6" id="KW-0472">Membrane</keyword>
<comment type="subcellular location">
    <subcellularLocation>
        <location evidence="1">Cell membrane</location>
        <topology evidence="1">Multi-pass membrane protein</topology>
    </subcellularLocation>
</comment>
<dbReference type="OrthoDB" id="9787026at2"/>
<sequence>MKGSTAAPRHTGHATADRTVLVLAASFAAMEGFDLAVYGVTVPSLLKDPALGANPAAAGSAGALVAVGMLLGAALSAALIRRFGSRALLFGGAALFSVGMLACAVAVSSFELFSAARFVVGVGLGIVLPTVTAYVADVSAPDRRARNVGLMMAGYAGGALMAPLLGAALLPLVSWHWMYVVGVLPALVLLPLAAKRLPESPVTPGHVAHSGSARSGSAPSRGDLLGLKLLLAPGVRLATVLFWVVSFCGLLLVFGISTWLPTIMQAAGYSLGSALLQTAAMWTGAGIGMVLGGRLADRVGVKPVVVGAFLAGTLSLLVMSTAPSLGVLFAAMFVSGLGFIGSQVLTNAFIVTRYPDHLRGPAIGWALSVGRLGAIAGPIIGGAVLASSLGVAFNFYVFAIPGVIGAALAAAVPVIRARRATQQHTTGSASDGVSVTAPATEAA</sequence>
<dbReference type="RefSeq" id="WP_109774960.1">
    <property type="nucleotide sequence ID" value="NZ_QGDQ01000016.1"/>
</dbReference>
<evidence type="ECO:0000256" key="1">
    <source>
        <dbReference type="ARBA" id="ARBA00004651"/>
    </source>
</evidence>
<feature type="domain" description="Major facilitator superfamily (MFS) profile" evidence="7">
    <location>
        <begin position="20"/>
        <end position="417"/>
    </location>
</feature>
<dbReference type="InterPro" id="IPR020846">
    <property type="entry name" value="MFS_dom"/>
</dbReference>
<dbReference type="PANTHER" id="PTHR23508">
    <property type="entry name" value="CARBOXYLIC ACID TRANSPORTER PROTEIN HOMOLOG"/>
    <property type="match status" value="1"/>
</dbReference>
<dbReference type="EMBL" id="QGDQ01000016">
    <property type="protein sequence ID" value="PWJ52903.1"/>
    <property type="molecule type" value="Genomic_DNA"/>
</dbReference>
<evidence type="ECO:0000259" key="7">
    <source>
        <dbReference type="PROSITE" id="PS50850"/>
    </source>
</evidence>
<proteinExistence type="predicted"/>
<feature type="transmembrane region" description="Helical" evidence="6">
    <location>
        <begin position="304"/>
        <end position="322"/>
    </location>
</feature>
<protein>
    <submittedName>
        <fullName evidence="8">AAHS family benzoate transporter-like MFS transporter</fullName>
    </submittedName>
</protein>